<dbReference type="Proteomes" id="UP000826300">
    <property type="component" value="Chromosome"/>
</dbReference>
<dbReference type="GO" id="GO:0016020">
    <property type="term" value="C:membrane"/>
    <property type="evidence" value="ECO:0007669"/>
    <property type="project" value="UniProtKB-SubCell"/>
</dbReference>
<dbReference type="PRINTS" id="PR00344">
    <property type="entry name" value="BCTRLSENSOR"/>
</dbReference>
<feature type="transmembrane region" description="Helical" evidence="13">
    <location>
        <begin position="69"/>
        <end position="87"/>
    </location>
</feature>
<feature type="transmembrane region" description="Helical" evidence="13">
    <location>
        <begin position="243"/>
        <end position="261"/>
    </location>
</feature>
<evidence type="ECO:0000313" key="16">
    <source>
        <dbReference type="Proteomes" id="UP000826300"/>
    </source>
</evidence>
<evidence type="ECO:0000256" key="2">
    <source>
        <dbReference type="ARBA" id="ARBA00004141"/>
    </source>
</evidence>
<feature type="transmembrane region" description="Helical" evidence="13">
    <location>
        <begin position="191"/>
        <end position="215"/>
    </location>
</feature>
<name>A0A8G0ZWQ9_9RHOB</name>
<keyword evidence="11 13" id="KW-0472">Membrane</keyword>
<feature type="transmembrane region" description="Helical" evidence="13">
    <location>
        <begin position="273"/>
        <end position="297"/>
    </location>
</feature>
<feature type="domain" description="Histidine kinase" evidence="14">
    <location>
        <begin position="676"/>
        <end position="891"/>
    </location>
</feature>
<feature type="transmembrane region" description="Helical" evidence="13">
    <location>
        <begin position="162"/>
        <end position="179"/>
    </location>
</feature>
<keyword evidence="6" id="KW-0808">Transferase</keyword>
<comment type="subcellular location">
    <subcellularLocation>
        <location evidence="2">Membrane</location>
        <topology evidence="2">Multi-pass membrane protein</topology>
    </subcellularLocation>
</comment>
<feature type="transmembrane region" description="Helical" evidence="13">
    <location>
        <begin position="383"/>
        <end position="399"/>
    </location>
</feature>
<feature type="transmembrane region" description="Helical" evidence="13">
    <location>
        <begin position="115"/>
        <end position="134"/>
    </location>
</feature>
<dbReference type="PANTHER" id="PTHR43711:SF26">
    <property type="entry name" value="SENSOR HISTIDINE KINASE RCSC"/>
    <property type="match status" value="1"/>
</dbReference>
<evidence type="ECO:0000256" key="13">
    <source>
        <dbReference type="SAM" id="Phobius"/>
    </source>
</evidence>
<feature type="transmembrane region" description="Helical" evidence="13">
    <location>
        <begin position="40"/>
        <end position="63"/>
    </location>
</feature>
<evidence type="ECO:0000256" key="11">
    <source>
        <dbReference type="ARBA" id="ARBA00023136"/>
    </source>
</evidence>
<gene>
    <name evidence="15" type="ORF">JO391_04785</name>
</gene>
<keyword evidence="7 13" id="KW-0812">Transmembrane</keyword>
<dbReference type="SMART" id="SM00388">
    <property type="entry name" value="HisKA"/>
    <property type="match status" value="1"/>
</dbReference>
<dbReference type="FunFam" id="1.10.287.130:FF:000001">
    <property type="entry name" value="Two-component sensor histidine kinase"/>
    <property type="match status" value="1"/>
</dbReference>
<dbReference type="InterPro" id="IPR005467">
    <property type="entry name" value="His_kinase_dom"/>
</dbReference>
<evidence type="ECO:0000256" key="5">
    <source>
        <dbReference type="ARBA" id="ARBA00022553"/>
    </source>
</evidence>
<feature type="transmembrane region" description="Helical" evidence="13">
    <location>
        <begin position="337"/>
        <end position="362"/>
    </location>
</feature>
<comment type="catalytic activity">
    <reaction evidence="1">
        <text>ATP + protein L-histidine = ADP + protein N-phospho-L-histidine.</text>
        <dbReference type="EC" id="2.7.13.3"/>
    </reaction>
</comment>
<protein>
    <recommendedName>
        <fullName evidence="4">histidine kinase</fullName>
        <ecNumber evidence="4">2.7.13.3</ecNumber>
    </recommendedName>
</protein>
<evidence type="ECO:0000256" key="1">
    <source>
        <dbReference type="ARBA" id="ARBA00000085"/>
    </source>
</evidence>
<dbReference type="EC" id="2.7.13.3" evidence="4"/>
<evidence type="ECO:0000256" key="4">
    <source>
        <dbReference type="ARBA" id="ARBA00012438"/>
    </source>
</evidence>
<evidence type="ECO:0000256" key="3">
    <source>
        <dbReference type="ARBA" id="ARBA00006434"/>
    </source>
</evidence>
<dbReference type="InterPro" id="IPR004358">
    <property type="entry name" value="Sig_transdc_His_kin-like_C"/>
</dbReference>
<dbReference type="Gene3D" id="3.30.565.10">
    <property type="entry name" value="Histidine kinase-like ATPase, C-terminal domain"/>
    <property type="match status" value="1"/>
</dbReference>
<dbReference type="RefSeq" id="WP_220663052.1">
    <property type="nucleotide sequence ID" value="NZ_CP069370.1"/>
</dbReference>
<dbReference type="Pfam" id="PF00512">
    <property type="entry name" value="HisKA"/>
    <property type="match status" value="1"/>
</dbReference>
<dbReference type="InterPro" id="IPR038377">
    <property type="entry name" value="Na/Glc_symporter_sf"/>
</dbReference>
<keyword evidence="5" id="KW-0597">Phosphoprotein</keyword>
<dbReference type="InterPro" id="IPR003594">
    <property type="entry name" value="HATPase_dom"/>
</dbReference>
<keyword evidence="12" id="KW-0175">Coiled coil</keyword>
<evidence type="ECO:0000256" key="12">
    <source>
        <dbReference type="SAM" id="Coils"/>
    </source>
</evidence>
<keyword evidence="9 13" id="KW-1133">Transmembrane helix</keyword>
<organism evidence="15 16">
    <name type="scientific">Neotabrizicola shimadae</name>
    <dbReference type="NCBI Taxonomy" id="2807096"/>
    <lineage>
        <taxon>Bacteria</taxon>
        <taxon>Pseudomonadati</taxon>
        <taxon>Pseudomonadota</taxon>
        <taxon>Alphaproteobacteria</taxon>
        <taxon>Rhodobacterales</taxon>
        <taxon>Paracoccaceae</taxon>
        <taxon>Neotabrizicola</taxon>
    </lineage>
</organism>
<dbReference type="SUPFAM" id="SSF47384">
    <property type="entry name" value="Homodimeric domain of signal transducing histidine kinase"/>
    <property type="match status" value="1"/>
</dbReference>
<evidence type="ECO:0000256" key="7">
    <source>
        <dbReference type="ARBA" id="ARBA00022692"/>
    </source>
</evidence>
<feature type="transmembrane region" description="Helical" evidence="13">
    <location>
        <begin position="6"/>
        <end position="24"/>
    </location>
</feature>
<reference evidence="15" key="1">
    <citation type="submission" date="2021-02" db="EMBL/GenBank/DDBJ databases">
        <title>Rhodobacter shimadae sp. nov., an aerobic anoxygenic phototrophic bacterium isolated from a hot spring.</title>
        <authorList>
            <person name="Muramatsu S."/>
            <person name="Haruta S."/>
            <person name="Hirose S."/>
            <person name="Hanada S."/>
        </authorList>
    </citation>
    <scope>NUCLEOTIDE SEQUENCE</scope>
    <source>
        <strain evidence="15">N10</strain>
    </source>
</reference>
<dbReference type="GO" id="GO:0000155">
    <property type="term" value="F:phosphorelay sensor kinase activity"/>
    <property type="evidence" value="ECO:0007669"/>
    <property type="project" value="InterPro"/>
</dbReference>
<dbReference type="KEGG" id="nsm:JO391_04785"/>
<comment type="similarity">
    <text evidence="3">Belongs to the sodium:solute symporter (SSF) (TC 2.A.21) family.</text>
</comment>
<dbReference type="AlphaFoldDB" id="A0A8G0ZWQ9"/>
<keyword evidence="16" id="KW-1185">Reference proteome</keyword>
<dbReference type="CDD" id="cd00082">
    <property type="entry name" value="HisKA"/>
    <property type="match status" value="1"/>
</dbReference>
<dbReference type="Gene3D" id="1.10.287.130">
    <property type="match status" value="1"/>
</dbReference>
<evidence type="ECO:0000256" key="9">
    <source>
        <dbReference type="ARBA" id="ARBA00022989"/>
    </source>
</evidence>
<evidence type="ECO:0000256" key="8">
    <source>
        <dbReference type="ARBA" id="ARBA00022777"/>
    </source>
</evidence>
<feature type="transmembrane region" description="Helical" evidence="13">
    <location>
        <begin position="405"/>
        <end position="429"/>
    </location>
</feature>
<sequence>MSFDLLVLACLVYVAFLFAVAFVVERRAERGAAGWLRSPLIYTLSLSIYCTAWTFYGAVGYAARSGLEFLTIYLGPTLVFVGWWIVLRKLVRIGRRHRVTSIADLISSRFGKSNLLGVIATMIAVVAATPYIALQLQSVTLSFGAFASDAPQGWMLSDQGGVAIWVAAGLALFTILFGTRNLDAKEQHHGIVTAIAVEAVVKLVALVLVGVYVVWGLAGGVGPMIDRIAASPVSDWQLVPGRWTGLILLSAAAVITLPRMFQVMVVENVEERHLAVAGWAFPAYLLAMSLFIVPIAVMGLERLPDTTNPDMFVLTLPLAEGAEWLSMLAFLGGFSSATSMVIVESIALATMVSNHVVMPLWLRFRPENAMSGDVRRLVLRSRRLSIIAVLGLGLLYYRLSGGSAALAAMGLIAFAGVAQLLPAMLGGILWRGATRAGAAAGMVLGFVVWAYALLLPSVGQGGMMVEAILANGPLGIDWLRPQALFGVQGMDPLLHALFWSLSLNIAAFLGVSLVTFPGPVERVQSAAFVNVFETGLAGPEGWARGGGATAEDLLTMARRILGEDEALAFFEEGARAQGKEGYLPDPTPAFLAILERRLAGSVGAATAHAMLSQIAGGATVTVEDLMKVAGEAAQIMEYSAQIEAKSEELSRTARQLREANEKLTRLSEQKDAFLGQISHELRTPMTSIRAFSEILSEGDMPPADVVRYGRIIHEEAIRLTRLLDDLLDLSVLESGTVQLNLGLANLSSLIDRAIASASNTRPDRSFTVVRDLAAENLFLRTDPDRLVQVLINLVSNARKYCAAEEAELRITVRQRRGRVTVDFVDNGSGIPEDKQSLIFEKFARLSDGSKAGGAGLGLAICREVMTNLGGSIHYLPGQGGTGFRLTLPLQLRRDQAA</sequence>
<dbReference type="CDD" id="cd00075">
    <property type="entry name" value="HATPase"/>
    <property type="match status" value="1"/>
</dbReference>
<dbReference type="Gene3D" id="1.20.1730.10">
    <property type="entry name" value="Sodium/glucose cotransporter"/>
    <property type="match status" value="1"/>
</dbReference>
<dbReference type="GO" id="GO:0022857">
    <property type="term" value="F:transmembrane transporter activity"/>
    <property type="evidence" value="ECO:0007669"/>
    <property type="project" value="InterPro"/>
</dbReference>
<accession>A0A8G0ZWQ9</accession>
<dbReference type="InterPro" id="IPR036097">
    <property type="entry name" value="HisK_dim/P_sf"/>
</dbReference>
<evidence type="ECO:0000256" key="10">
    <source>
        <dbReference type="ARBA" id="ARBA00023012"/>
    </source>
</evidence>
<evidence type="ECO:0000259" key="14">
    <source>
        <dbReference type="PROSITE" id="PS50109"/>
    </source>
</evidence>
<evidence type="ECO:0000313" key="15">
    <source>
        <dbReference type="EMBL" id="QYZ70835.1"/>
    </source>
</evidence>
<proteinExistence type="inferred from homology"/>
<feature type="transmembrane region" description="Helical" evidence="13">
    <location>
        <begin position="436"/>
        <end position="454"/>
    </location>
</feature>
<dbReference type="EMBL" id="CP069370">
    <property type="protein sequence ID" value="QYZ70835.1"/>
    <property type="molecule type" value="Genomic_DNA"/>
</dbReference>
<dbReference type="PROSITE" id="PS50283">
    <property type="entry name" value="NA_SOLUT_SYMP_3"/>
    <property type="match status" value="1"/>
</dbReference>
<dbReference type="InterPro" id="IPR050736">
    <property type="entry name" value="Sensor_HK_Regulatory"/>
</dbReference>
<feature type="coiled-coil region" evidence="12">
    <location>
        <begin position="635"/>
        <end position="676"/>
    </location>
</feature>
<dbReference type="InterPro" id="IPR003661">
    <property type="entry name" value="HisK_dim/P_dom"/>
</dbReference>
<dbReference type="PANTHER" id="PTHR43711">
    <property type="entry name" value="TWO-COMPONENT HISTIDINE KINASE"/>
    <property type="match status" value="1"/>
</dbReference>
<dbReference type="PROSITE" id="PS50109">
    <property type="entry name" value="HIS_KIN"/>
    <property type="match status" value="1"/>
</dbReference>
<evidence type="ECO:0000256" key="6">
    <source>
        <dbReference type="ARBA" id="ARBA00022679"/>
    </source>
</evidence>
<dbReference type="Pfam" id="PF02518">
    <property type="entry name" value="HATPase_c"/>
    <property type="match status" value="1"/>
</dbReference>
<dbReference type="SMART" id="SM00387">
    <property type="entry name" value="HATPase_c"/>
    <property type="match status" value="1"/>
</dbReference>
<keyword evidence="10" id="KW-0902">Two-component regulatory system</keyword>
<dbReference type="SUPFAM" id="SSF55874">
    <property type="entry name" value="ATPase domain of HSP90 chaperone/DNA topoisomerase II/histidine kinase"/>
    <property type="match status" value="1"/>
</dbReference>
<keyword evidence="8" id="KW-0418">Kinase</keyword>
<dbReference type="InterPro" id="IPR001734">
    <property type="entry name" value="Na/solute_symporter"/>
</dbReference>
<dbReference type="InterPro" id="IPR036890">
    <property type="entry name" value="HATPase_C_sf"/>
</dbReference>